<dbReference type="AlphaFoldDB" id="A0A8X6PKZ3"/>
<comment type="caution">
    <text evidence="3">The sequence shown here is derived from an EMBL/GenBank/DDBJ whole genome shotgun (WGS) entry which is preliminary data.</text>
</comment>
<dbReference type="Proteomes" id="UP000887013">
    <property type="component" value="Unassembled WGS sequence"/>
</dbReference>
<gene>
    <name evidence="3" type="ORF">NPIL_540981</name>
</gene>
<accession>A0A8X6PKZ3</accession>
<feature type="transmembrane region" description="Helical" evidence="2">
    <location>
        <begin position="66"/>
        <end position="86"/>
    </location>
</feature>
<organism evidence="3 4">
    <name type="scientific">Nephila pilipes</name>
    <name type="common">Giant wood spider</name>
    <name type="synonym">Nephila maculata</name>
    <dbReference type="NCBI Taxonomy" id="299642"/>
    <lineage>
        <taxon>Eukaryota</taxon>
        <taxon>Metazoa</taxon>
        <taxon>Ecdysozoa</taxon>
        <taxon>Arthropoda</taxon>
        <taxon>Chelicerata</taxon>
        <taxon>Arachnida</taxon>
        <taxon>Araneae</taxon>
        <taxon>Araneomorphae</taxon>
        <taxon>Entelegynae</taxon>
        <taxon>Araneoidea</taxon>
        <taxon>Nephilidae</taxon>
        <taxon>Nephila</taxon>
    </lineage>
</organism>
<keyword evidence="2" id="KW-1133">Transmembrane helix</keyword>
<keyword evidence="4" id="KW-1185">Reference proteome</keyword>
<protein>
    <submittedName>
        <fullName evidence="3">Uncharacterized protein</fullName>
    </submittedName>
</protein>
<evidence type="ECO:0000313" key="3">
    <source>
        <dbReference type="EMBL" id="GFT70058.1"/>
    </source>
</evidence>
<evidence type="ECO:0000313" key="4">
    <source>
        <dbReference type="Proteomes" id="UP000887013"/>
    </source>
</evidence>
<evidence type="ECO:0000256" key="2">
    <source>
        <dbReference type="SAM" id="Phobius"/>
    </source>
</evidence>
<reference evidence="3" key="1">
    <citation type="submission" date="2020-08" db="EMBL/GenBank/DDBJ databases">
        <title>Multicomponent nature underlies the extraordinary mechanical properties of spider dragline silk.</title>
        <authorList>
            <person name="Kono N."/>
            <person name="Nakamura H."/>
            <person name="Mori M."/>
            <person name="Yoshida Y."/>
            <person name="Ohtoshi R."/>
            <person name="Malay A.D."/>
            <person name="Moran D.A.P."/>
            <person name="Tomita M."/>
            <person name="Numata K."/>
            <person name="Arakawa K."/>
        </authorList>
    </citation>
    <scope>NUCLEOTIDE SEQUENCE</scope>
</reference>
<proteinExistence type="predicted"/>
<feature type="compositionally biased region" description="Gly residues" evidence="1">
    <location>
        <begin position="155"/>
        <end position="168"/>
    </location>
</feature>
<keyword evidence="2" id="KW-0472">Membrane</keyword>
<feature type="region of interest" description="Disordered" evidence="1">
    <location>
        <begin position="146"/>
        <end position="168"/>
    </location>
</feature>
<dbReference type="EMBL" id="BMAW01116284">
    <property type="protein sequence ID" value="GFT70058.1"/>
    <property type="molecule type" value="Genomic_DNA"/>
</dbReference>
<evidence type="ECO:0000256" key="1">
    <source>
        <dbReference type="SAM" id="MobiDB-lite"/>
    </source>
</evidence>
<keyword evidence="2" id="KW-0812">Transmembrane</keyword>
<sequence>MAPSSPNKRVAAIVMALKLHYVVCSSQGAQGTKLGLVLLPPNLLESRGMVFPRFLLLIETQLSLSVWIYTDICYVSATLFFSLGFFRSFRLCLFCIHIGVLLHNCGAHAQKVGGGGWGDKTRAYMQISIARKRERKMRMVSFRVLSSAQKERGARGGGGGGDGYQQGG</sequence>
<name>A0A8X6PKZ3_NEPPI</name>